<dbReference type="HOGENOM" id="CLU_007676_0_0_1"/>
<feature type="transmembrane region" description="Helical" evidence="12">
    <location>
        <begin position="771"/>
        <end position="790"/>
    </location>
</feature>
<keyword evidence="6 12" id="KW-0808">Transferase</keyword>
<comment type="similarity">
    <text evidence="3 12">Belongs to the PIGG/PIGN/PIGO family. PIGN subfamily.</text>
</comment>
<evidence type="ECO:0000256" key="7">
    <source>
        <dbReference type="ARBA" id="ARBA00022692"/>
    </source>
</evidence>
<dbReference type="InterPro" id="IPR037671">
    <property type="entry name" value="PIGN_N"/>
</dbReference>
<dbReference type="GO" id="GO:0006506">
    <property type="term" value="P:GPI anchor biosynthetic process"/>
    <property type="evidence" value="ECO:0007669"/>
    <property type="project" value="UniProtKB-UniPathway"/>
</dbReference>
<keyword evidence="9 12" id="KW-1133">Transmembrane helix</keyword>
<keyword evidence="11" id="KW-0325">Glycoprotein</keyword>
<dbReference type="CDD" id="cd16020">
    <property type="entry name" value="GPI_EPT_1"/>
    <property type="match status" value="1"/>
</dbReference>
<sequence>MIQDHQYLQIDQSEEQIRKKSSSTGQDSFKSFDVESNFIKPPEDATKRERNSNKNLWKMIGLGLLLHLLFIFSIFDVYIQSWRPLGMTPVQPFNQKPLAKRLMLFQFDGGRSDIMYGFQSEPDEPEKGKPRIPLIHKRVKEGKAAFGIQYAAVPTESRVCVQNMMGGYQEDMTAILSGWASHHGLEYDRIYNYVKAGFFFGPSVISSIFESQNCPSCVRVDFFPDSEINYYDHVQASTFDKNNYDKLKRLFNGTLIEDRQNKTLYDKEPGDKEKLSEDKLVVYMNWVSCDAIGTGFKPTNWEYRKSIRTTGKFIEELEQDINNYYGNDGETVFILLSDHGISDIGAHGDGNPQNTWTPFIIWGKGIKPADDEKDPENPETHDDFSKQWGLTMKKRFDIDQSQLPSLISSLIGLPIPMNNEGVLPLEFLNATEVYKANILLQNAYQLQTSYTKIQQLVQEKQKWFFTEHEHSPAKILNSLSELKKQVDKIAQESDDGNNASKEQNEELKKIISQTYVEIQNIKQGVSYLKLYQKTFLQVAVALGYISFMLLCFAVVFRYINTNKDTEDKIVDQNNSPFLKNISLIITLCFSGFILLYLNVTKSKPVYYAYFGFPIYFTYQFYKHRQFMNQGWGGNILKLIGSYALIGLAGQCLMYSFFDRNFISYNFLIISVFSLIHNRCSFGKITGTGARWSLACALISIFPLLPPIIGVNDFNYVVSFASVTIATFYFSFYYFKNELETSVKVMTLLILYCGGISLYLRTFPNSSLVPGFIYGINWTVLISLVGSIIFLNLHKNSDPQLRLYSLVVIMINLQLLFAISYDALFILIFSFLLKAWIDHEKEVSVLIQDKQKIFPIHFYTAFKFILIMNISFFGIQDLVSLGSFNYESVTRFLVNLREILTLVLMLFKLSIPFLCGASAFIVVCKSAYKKINPIGLFMLSIIYAEIMTINFFFMVRTEGTWQEKGSSVARFVISSMLTLLYVFLFFIAHILFKKTKIDEKYKN</sequence>
<keyword evidence="7 12" id="KW-0812">Transmembrane</keyword>
<feature type="transmembrane region" description="Helical" evidence="12">
    <location>
        <begin position="535"/>
        <end position="556"/>
    </location>
</feature>
<feature type="transmembrane region" description="Helical" evidence="12">
    <location>
        <begin position="633"/>
        <end position="655"/>
    </location>
</feature>
<dbReference type="GO" id="GO:0051377">
    <property type="term" value="F:mannose-ethanolamine phosphotransferase activity"/>
    <property type="evidence" value="ECO:0007669"/>
    <property type="project" value="UniProtKB-UniRule"/>
</dbReference>
<keyword evidence="10 12" id="KW-0472">Membrane</keyword>
<dbReference type="InterPro" id="IPR017852">
    <property type="entry name" value="GPI_EtnP_transferase_1_C"/>
</dbReference>
<accession>I7MF94</accession>
<feature type="transmembrane region" description="Helical" evidence="12">
    <location>
        <begin position="577"/>
        <end position="599"/>
    </location>
</feature>
<dbReference type="GO" id="GO:0005789">
    <property type="term" value="C:endoplasmic reticulum membrane"/>
    <property type="evidence" value="ECO:0007669"/>
    <property type="project" value="UniProtKB-SubCell"/>
</dbReference>
<feature type="transmembrane region" description="Helical" evidence="12">
    <location>
        <begin position="715"/>
        <end position="734"/>
    </location>
</feature>
<feature type="transmembrane region" description="Helical" evidence="12">
    <location>
        <begin position="855"/>
        <end position="878"/>
    </location>
</feature>
<dbReference type="InParanoid" id="I7MF94"/>
<dbReference type="Gene3D" id="3.40.720.10">
    <property type="entry name" value="Alkaline Phosphatase, subunit A"/>
    <property type="match status" value="1"/>
</dbReference>
<comment type="pathway">
    <text evidence="2 12">Glycolipid biosynthesis; glycosylphosphatidylinositol-anchor biosynthesis.</text>
</comment>
<evidence type="ECO:0000256" key="2">
    <source>
        <dbReference type="ARBA" id="ARBA00004687"/>
    </source>
</evidence>
<dbReference type="PANTHER" id="PTHR12250:SF0">
    <property type="entry name" value="GPI ETHANOLAMINE PHOSPHATE TRANSFERASE 1"/>
    <property type="match status" value="1"/>
</dbReference>
<comment type="subcellular location">
    <subcellularLocation>
        <location evidence="1 12">Endoplasmic reticulum membrane</location>
        <topology evidence="1 12">Multi-pass membrane protein</topology>
    </subcellularLocation>
</comment>
<evidence type="ECO:0000256" key="10">
    <source>
        <dbReference type="ARBA" id="ARBA00023136"/>
    </source>
</evidence>
<feature type="transmembrane region" description="Helical" evidence="12">
    <location>
        <begin position="898"/>
        <end position="921"/>
    </location>
</feature>
<evidence type="ECO:0000313" key="14">
    <source>
        <dbReference type="EMBL" id="EAR83732.1"/>
    </source>
</evidence>
<dbReference type="GeneID" id="7830909"/>
<protein>
    <recommendedName>
        <fullName evidence="4 12">GPI ethanolamine phosphate transferase 1</fullName>
        <ecNumber evidence="12">2.-.-.-</ecNumber>
    </recommendedName>
</protein>
<dbReference type="OrthoDB" id="2748310at2759"/>
<evidence type="ECO:0000256" key="3">
    <source>
        <dbReference type="ARBA" id="ARBA00008400"/>
    </source>
</evidence>
<evidence type="ECO:0000256" key="11">
    <source>
        <dbReference type="ARBA" id="ARBA00023180"/>
    </source>
</evidence>
<feature type="transmembrane region" description="Helical" evidence="12">
    <location>
        <begin position="741"/>
        <end position="759"/>
    </location>
</feature>
<dbReference type="InterPro" id="IPR017850">
    <property type="entry name" value="Alkaline_phosphatase_core_sf"/>
</dbReference>
<feature type="transmembrane region" description="Helical" evidence="12">
    <location>
        <begin position="802"/>
        <end position="835"/>
    </location>
</feature>
<evidence type="ECO:0000256" key="1">
    <source>
        <dbReference type="ARBA" id="ARBA00004477"/>
    </source>
</evidence>
<dbReference type="eggNOG" id="KOG2124">
    <property type="taxonomic scope" value="Eukaryota"/>
</dbReference>
<dbReference type="EMBL" id="GG662507">
    <property type="protein sequence ID" value="EAR83732.1"/>
    <property type="molecule type" value="Genomic_DNA"/>
</dbReference>
<dbReference type="PANTHER" id="PTHR12250">
    <property type="entry name" value="PHOSPHATIDYLINOSITOL GLYCAN, CLASS N"/>
    <property type="match status" value="1"/>
</dbReference>
<dbReference type="KEGG" id="tet:TTHERM_00825270"/>
<keyword evidence="15" id="KW-1185">Reference proteome</keyword>
<dbReference type="SUPFAM" id="SSF53649">
    <property type="entry name" value="Alkaline phosphatase-like"/>
    <property type="match status" value="1"/>
</dbReference>
<dbReference type="UniPathway" id="UPA00196"/>
<feature type="transmembrane region" description="Helical" evidence="12">
    <location>
        <begin position="966"/>
        <end position="991"/>
    </location>
</feature>
<evidence type="ECO:0000256" key="6">
    <source>
        <dbReference type="ARBA" id="ARBA00022679"/>
    </source>
</evidence>
<evidence type="ECO:0000256" key="12">
    <source>
        <dbReference type="RuleBase" id="RU367138"/>
    </source>
</evidence>
<organism evidence="14 15">
    <name type="scientific">Tetrahymena thermophila (strain SB210)</name>
    <dbReference type="NCBI Taxonomy" id="312017"/>
    <lineage>
        <taxon>Eukaryota</taxon>
        <taxon>Sar</taxon>
        <taxon>Alveolata</taxon>
        <taxon>Ciliophora</taxon>
        <taxon>Intramacronucleata</taxon>
        <taxon>Oligohymenophorea</taxon>
        <taxon>Hymenostomatida</taxon>
        <taxon>Tetrahymenina</taxon>
        <taxon>Tetrahymenidae</taxon>
        <taxon>Tetrahymena</taxon>
    </lineage>
</organism>
<evidence type="ECO:0000256" key="8">
    <source>
        <dbReference type="ARBA" id="ARBA00022824"/>
    </source>
</evidence>
<feature type="transmembrane region" description="Helical" evidence="12">
    <location>
        <begin position="933"/>
        <end position="954"/>
    </location>
</feature>
<evidence type="ECO:0000256" key="9">
    <source>
        <dbReference type="ARBA" id="ARBA00022989"/>
    </source>
</evidence>
<feature type="transmembrane region" description="Helical" evidence="12">
    <location>
        <begin position="56"/>
        <end position="79"/>
    </location>
</feature>
<feature type="transmembrane region" description="Helical" evidence="12">
    <location>
        <begin position="605"/>
        <end position="621"/>
    </location>
</feature>
<name>I7MF94_TETTS</name>
<evidence type="ECO:0000256" key="5">
    <source>
        <dbReference type="ARBA" id="ARBA00022502"/>
    </source>
</evidence>
<keyword evidence="8 12" id="KW-0256">Endoplasmic reticulum</keyword>
<keyword evidence="5 12" id="KW-0337">GPI-anchor biosynthesis</keyword>
<dbReference type="OMA" id="QSYFHRE"/>
<dbReference type="EC" id="2.-.-.-" evidence="12"/>
<dbReference type="RefSeq" id="XP_001031395.1">
    <property type="nucleotide sequence ID" value="XM_001031395.3"/>
</dbReference>
<feature type="transmembrane region" description="Helical" evidence="12">
    <location>
        <begin position="691"/>
        <end position="709"/>
    </location>
</feature>
<reference evidence="15" key="1">
    <citation type="journal article" date="2006" name="PLoS Biol.">
        <title>Macronuclear genome sequence of the ciliate Tetrahymena thermophila, a model eukaryote.</title>
        <authorList>
            <person name="Eisen J.A."/>
            <person name="Coyne R.S."/>
            <person name="Wu M."/>
            <person name="Wu D."/>
            <person name="Thiagarajan M."/>
            <person name="Wortman J.R."/>
            <person name="Badger J.H."/>
            <person name="Ren Q."/>
            <person name="Amedeo P."/>
            <person name="Jones K.M."/>
            <person name="Tallon L.J."/>
            <person name="Delcher A.L."/>
            <person name="Salzberg S.L."/>
            <person name="Silva J.C."/>
            <person name="Haas B.J."/>
            <person name="Majoros W.H."/>
            <person name="Farzad M."/>
            <person name="Carlton J.M."/>
            <person name="Smith R.K. Jr."/>
            <person name="Garg J."/>
            <person name="Pearlman R.E."/>
            <person name="Karrer K.M."/>
            <person name="Sun L."/>
            <person name="Manning G."/>
            <person name="Elde N.C."/>
            <person name="Turkewitz A.P."/>
            <person name="Asai D.J."/>
            <person name="Wilkes D.E."/>
            <person name="Wang Y."/>
            <person name="Cai H."/>
            <person name="Collins K."/>
            <person name="Stewart B.A."/>
            <person name="Lee S.R."/>
            <person name="Wilamowska K."/>
            <person name="Weinberg Z."/>
            <person name="Ruzzo W.L."/>
            <person name="Wloga D."/>
            <person name="Gaertig J."/>
            <person name="Frankel J."/>
            <person name="Tsao C.-C."/>
            <person name="Gorovsky M.A."/>
            <person name="Keeling P.J."/>
            <person name="Waller R.F."/>
            <person name="Patron N.J."/>
            <person name="Cherry J.M."/>
            <person name="Stover N.A."/>
            <person name="Krieger C.J."/>
            <person name="del Toro C."/>
            <person name="Ryder H.F."/>
            <person name="Williamson S.C."/>
            <person name="Barbeau R.A."/>
            <person name="Hamilton E.P."/>
            <person name="Orias E."/>
        </authorList>
    </citation>
    <scope>NUCLEOTIDE SEQUENCE [LARGE SCALE GENOMIC DNA]</scope>
    <source>
        <strain evidence="15">SB210</strain>
    </source>
</reference>
<dbReference type="Pfam" id="PF04987">
    <property type="entry name" value="PigN"/>
    <property type="match status" value="1"/>
</dbReference>
<evidence type="ECO:0000256" key="4">
    <source>
        <dbReference type="ARBA" id="ARBA00020831"/>
    </source>
</evidence>
<dbReference type="STRING" id="312017.I7MF94"/>
<evidence type="ECO:0000259" key="13">
    <source>
        <dbReference type="Pfam" id="PF04987"/>
    </source>
</evidence>
<gene>
    <name evidence="14" type="ORF">TTHERM_00825270</name>
</gene>
<evidence type="ECO:0000313" key="15">
    <source>
        <dbReference type="Proteomes" id="UP000009168"/>
    </source>
</evidence>
<dbReference type="AlphaFoldDB" id="I7MF94"/>
<dbReference type="Proteomes" id="UP000009168">
    <property type="component" value="Unassembled WGS sequence"/>
</dbReference>
<comment type="function">
    <text evidence="12">Ethanolamine phosphate transferase involved in glycosylphosphatidylinositol-anchor biosynthesis. Transfers ethanolamine phosphate to the first alpha-1,4-linked mannose of the glycosylphosphatidylinositol precursor of GPI-anchor.</text>
</comment>
<proteinExistence type="inferred from homology"/>
<dbReference type="InterPro" id="IPR007070">
    <property type="entry name" value="GPI_EtnP_transferase_1"/>
</dbReference>
<feature type="domain" description="GPI ethanolamine phosphate transferase 1 C-terminal" evidence="13">
    <location>
        <begin position="523"/>
        <end position="958"/>
    </location>
</feature>